<dbReference type="Gene3D" id="3.30.2350.10">
    <property type="entry name" value="Pseudouridine synthase"/>
    <property type="match status" value="1"/>
</dbReference>
<name>A0A812ZNU7_9DINO</name>
<evidence type="ECO:0000313" key="5">
    <source>
        <dbReference type="Proteomes" id="UP000601435"/>
    </source>
</evidence>
<feature type="region of interest" description="Disordered" evidence="2">
    <location>
        <begin position="449"/>
        <end position="520"/>
    </location>
</feature>
<dbReference type="AlphaFoldDB" id="A0A812ZNU7"/>
<evidence type="ECO:0000256" key="2">
    <source>
        <dbReference type="SAM" id="MobiDB-lite"/>
    </source>
</evidence>
<proteinExistence type="inferred from homology"/>
<evidence type="ECO:0000313" key="4">
    <source>
        <dbReference type="EMBL" id="CAE7836631.1"/>
    </source>
</evidence>
<dbReference type="SUPFAM" id="SSF55120">
    <property type="entry name" value="Pseudouridine synthase"/>
    <property type="match status" value="1"/>
</dbReference>
<feature type="compositionally biased region" description="Polar residues" evidence="2">
    <location>
        <begin position="491"/>
        <end position="503"/>
    </location>
</feature>
<dbReference type="InterPro" id="IPR050188">
    <property type="entry name" value="RluA_PseudoU_synthase"/>
</dbReference>
<organism evidence="4 5">
    <name type="scientific">Symbiodinium necroappetens</name>
    <dbReference type="NCBI Taxonomy" id="1628268"/>
    <lineage>
        <taxon>Eukaryota</taxon>
        <taxon>Sar</taxon>
        <taxon>Alveolata</taxon>
        <taxon>Dinophyceae</taxon>
        <taxon>Suessiales</taxon>
        <taxon>Symbiodiniaceae</taxon>
        <taxon>Symbiodinium</taxon>
    </lineage>
</organism>
<feature type="non-terminal residue" evidence="4">
    <location>
        <position position="1"/>
    </location>
</feature>
<dbReference type="InterPro" id="IPR020103">
    <property type="entry name" value="PsdUridine_synth_cat_dom_sf"/>
</dbReference>
<dbReference type="PANTHER" id="PTHR21600:SF87">
    <property type="entry name" value="RNA PSEUDOURIDYLATE SYNTHASE DOMAIN-CONTAINING PROTEIN 1"/>
    <property type="match status" value="1"/>
</dbReference>
<dbReference type="OrthoDB" id="424794at2759"/>
<dbReference type="Proteomes" id="UP000601435">
    <property type="component" value="Unassembled WGS sequence"/>
</dbReference>
<protein>
    <recommendedName>
        <fullName evidence="3">Pseudouridine synthase RsuA/RluA-like domain-containing protein</fullName>
    </recommendedName>
</protein>
<gene>
    <name evidence="4" type="ORF">SNEC2469_LOCUS25182</name>
</gene>
<accession>A0A812ZNU7</accession>
<comment type="similarity">
    <text evidence="1">Belongs to the pseudouridine synthase RluA family.</text>
</comment>
<reference evidence="4" key="1">
    <citation type="submission" date="2021-02" db="EMBL/GenBank/DDBJ databases">
        <authorList>
            <person name="Dougan E. K."/>
            <person name="Rhodes N."/>
            <person name="Thang M."/>
            <person name="Chan C."/>
        </authorList>
    </citation>
    <scope>NUCLEOTIDE SEQUENCE</scope>
</reference>
<feature type="compositionally biased region" description="Polar residues" evidence="2">
    <location>
        <begin position="390"/>
        <end position="403"/>
    </location>
</feature>
<dbReference type="InterPro" id="IPR011990">
    <property type="entry name" value="TPR-like_helical_dom_sf"/>
</dbReference>
<dbReference type="GO" id="GO:0009982">
    <property type="term" value="F:pseudouridine synthase activity"/>
    <property type="evidence" value="ECO:0007669"/>
    <property type="project" value="InterPro"/>
</dbReference>
<feature type="compositionally biased region" description="Polar residues" evidence="2">
    <location>
        <begin position="449"/>
        <end position="461"/>
    </location>
</feature>
<dbReference type="InterPro" id="IPR006145">
    <property type="entry name" value="PsdUridine_synth_RsuA/RluA"/>
</dbReference>
<dbReference type="GO" id="GO:0003723">
    <property type="term" value="F:RNA binding"/>
    <property type="evidence" value="ECO:0007669"/>
    <property type="project" value="InterPro"/>
</dbReference>
<feature type="compositionally biased region" description="Gly residues" evidence="2">
    <location>
        <begin position="505"/>
        <end position="517"/>
    </location>
</feature>
<dbReference type="EMBL" id="CAJNJA010049320">
    <property type="protein sequence ID" value="CAE7836631.1"/>
    <property type="molecule type" value="Genomic_DNA"/>
</dbReference>
<keyword evidence="5" id="KW-1185">Reference proteome</keyword>
<dbReference type="CDD" id="cd02869">
    <property type="entry name" value="PseudoU_synth_RluA_like"/>
    <property type="match status" value="1"/>
</dbReference>
<feature type="compositionally biased region" description="Low complexity" evidence="2">
    <location>
        <begin position="462"/>
        <end position="483"/>
    </location>
</feature>
<dbReference type="Pfam" id="PF00849">
    <property type="entry name" value="PseudoU_synth_2"/>
    <property type="match status" value="1"/>
</dbReference>
<comment type="caution">
    <text evidence="4">The sequence shown here is derived from an EMBL/GenBank/DDBJ whole genome shotgun (WGS) entry which is preliminary data.</text>
</comment>
<dbReference type="Gene3D" id="1.25.40.10">
    <property type="entry name" value="Tetratricopeptide repeat domain"/>
    <property type="match status" value="1"/>
</dbReference>
<feature type="domain" description="Pseudouridine synthase RsuA/RluA-like" evidence="3">
    <location>
        <begin position="136"/>
        <end position="296"/>
    </location>
</feature>
<feature type="compositionally biased region" description="Low complexity" evidence="2">
    <location>
        <begin position="426"/>
        <end position="436"/>
    </location>
</feature>
<feature type="compositionally biased region" description="Polar residues" evidence="2">
    <location>
        <begin position="368"/>
        <end position="383"/>
    </location>
</feature>
<evidence type="ECO:0000256" key="1">
    <source>
        <dbReference type="ARBA" id="ARBA00010876"/>
    </source>
</evidence>
<evidence type="ECO:0000259" key="3">
    <source>
        <dbReference type="Pfam" id="PF00849"/>
    </source>
</evidence>
<feature type="region of interest" description="Disordered" evidence="2">
    <location>
        <begin position="359"/>
        <end position="436"/>
    </location>
</feature>
<dbReference type="GO" id="GO:0000455">
    <property type="term" value="P:enzyme-directed rRNA pseudouridine synthesis"/>
    <property type="evidence" value="ECO:0007669"/>
    <property type="project" value="TreeGrafter"/>
</dbReference>
<sequence>MQDRCRMLQVMSIDACGKASLWQLAVDMISDMFLRSLPADDFCFHAAISACEQGGFWQQALGLVADMQLRKLNADGICWGSVLHAMNLAGREDLAQKTLESLRQRWAQPSARQVAGPIGTSMKKLAPDVVIGDGVLAVFKPAGCTSESMLERLLAKWRASGWQGELTLVSRLDLPTSGVLPLALGGQADGPTQYLDAQYAARQVSKEYLCLAAGQSLGPRGARASIDTPLLVSRSWGERLGKRVEASAAGKQAQTKIRILELFDIPPELGGVEALALLAVRPMTGRLHQIRVHLASVGSPIVGDNAYGGRSLAGSRLFLHCRSVSLKDLSGSPFKPKYPLPEDLQRVLADLRPRSKDLEERSACPCVSQHSVRQPNTPGSRPNSAGDATPSRSGTMKRNNSMTRLPDEAPIVAEKGYCPDSPPAARPGSASSASARKQGGLLTLPIDTASTQQSSGYSPGNTPTRSSSKKSGTTTPSSGSMMRLPDEPASTVPSLQAPEASTQSGSGGSGGGGGGSGMQRIRDRLSKNLSVATPVKPPEQQKSKMEKIFRTLKPGESINNSYIFEEEIYSGGCKGRVLVAKRKTDGQEVVVKIRAKQNNRANERNWRTIMAQMHGISTSDNVLGFSEIVEGENEFY</sequence>
<dbReference type="PANTHER" id="PTHR21600">
    <property type="entry name" value="MITOCHONDRIAL RNA PSEUDOURIDINE SYNTHASE"/>
    <property type="match status" value="1"/>
</dbReference>